<name>A0ABV0S3C2_9TELE</name>
<reference evidence="2 3" key="1">
    <citation type="submission" date="2021-06" db="EMBL/GenBank/DDBJ databases">
        <authorList>
            <person name="Palmer J.M."/>
        </authorList>
    </citation>
    <scope>NUCLEOTIDE SEQUENCE [LARGE SCALE GENOMIC DNA]</scope>
    <source>
        <strain evidence="2 3">XC_2019</strain>
        <tissue evidence="2">Muscle</tissue>
    </source>
</reference>
<evidence type="ECO:0000313" key="3">
    <source>
        <dbReference type="Proteomes" id="UP001434883"/>
    </source>
</evidence>
<keyword evidence="1" id="KW-0732">Signal</keyword>
<sequence>MFLMEPGSCSVILLVLVYRSSLPVSICAFRTQHLLLTFPVNFCAYNVYYKCDNREHCRAFYFRPSCRNLSLFCNLMENTDKQKADLYMDFKDLFLQNYNSFHSEQRSITAEDKLLRTRLTPVQT</sequence>
<comment type="caution">
    <text evidence="2">The sequence shown here is derived from an EMBL/GenBank/DDBJ whole genome shotgun (WGS) entry which is preliminary data.</text>
</comment>
<dbReference type="Proteomes" id="UP001434883">
    <property type="component" value="Unassembled WGS sequence"/>
</dbReference>
<accession>A0ABV0S3C2</accession>
<feature type="chain" id="PRO_5046474547" description="Secreted protein" evidence="1">
    <location>
        <begin position="29"/>
        <end position="124"/>
    </location>
</feature>
<gene>
    <name evidence="2" type="ORF">XENOCAPTIV_024159</name>
</gene>
<evidence type="ECO:0000256" key="1">
    <source>
        <dbReference type="SAM" id="SignalP"/>
    </source>
</evidence>
<evidence type="ECO:0008006" key="4">
    <source>
        <dbReference type="Google" id="ProtNLM"/>
    </source>
</evidence>
<keyword evidence="3" id="KW-1185">Reference proteome</keyword>
<dbReference type="EMBL" id="JAHRIN010067777">
    <property type="protein sequence ID" value="MEQ2214938.1"/>
    <property type="molecule type" value="Genomic_DNA"/>
</dbReference>
<protein>
    <recommendedName>
        <fullName evidence="4">Secreted protein</fullName>
    </recommendedName>
</protein>
<feature type="signal peptide" evidence="1">
    <location>
        <begin position="1"/>
        <end position="28"/>
    </location>
</feature>
<evidence type="ECO:0000313" key="2">
    <source>
        <dbReference type="EMBL" id="MEQ2214938.1"/>
    </source>
</evidence>
<organism evidence="2 3">
    <name type="scientific">Xenoophorus captivus</name>
    <dbReference type="NCBI Taxonomy" id="1517983"/>
    <lineage>
        <taxon>Eukaryota</taxon>
        <taxon>Metazoa</taxon>
        <taxon>Chordata</taxon>
        <taxon>Craniata</taxon>
        <taxon>Vertebrata</taxon>
        <taxon>Euteleostomi</taxon>
        <taxon>Actinopterygii</taxon>
        <taxon>Neopterygii</taxon>
        <taxon>Teleostei</taxon>
        <taxon>Neoteleostei</taxon>
        <taxon>Acanthomorphata</taxon>
        <taxon>Ovalentaria</taxon>
        <taxon>Atherinomorphae</taxon>
        <taxon>Cyprinodontiformes</taxon>
        <taxon>Goodeidae</taxon>
        <taxon>Xenoophorus</taxon>
    </lineage>
</organism>
<proteinExistence type="predicted"/>